<name>A0A1M4ZG43_9CLOT</name>
<feature type="region of interest" description="Disordered" evidence="1">
    <location>
        <begin position="166"/>
        <end position="186"/>
    </location>
</feature>
<evidence type="ECO:0000313" key="4">
    <source>
        <dbReference type="EMBL" id="SHF17009.1"/>
    </source>
</evidence>
<reference evidence="4 5" key="1">
    <citation type="submission" date="2016-11" db="EMBL/GenBank/DDBJ databases">
        <authorList>
            <person name="Jaros S."/>
            <person name="Januszkiewicz K."/>
            <person name="Wedrychowicz H."/>
        </authorList>
    </citation>
    <scope>NUCLEOTIDE SEQUENCE [LARGE SCALE GENOMIC DNA]</scope>
    <source>
        <strain evidence="4 5">DSM 2631</strain>
    </source>
</reference>
<dbReference type="PANTHER" id="PTHR40446:SF2">
    <property type="entry name" value="N-ACETYLGLUCOSAMINE-1-PHOSPHODIESTER ALPHA-N-ACETYLGLUCOSAMINIDASE"/>
    <property type="match status" value="1"/>
</dbReference>
<dbReference type="STRING" id="1533.SAMN05443638_1467"/>
<dbReference type="PANTHER" id="PTHR40446">
    <property type="entry name" value="N-ACETYLGLUCOSAMINE-1-PHOSPHODIESTER ALPHA-N-ACETYLGLUCOSAMINIDASE"/>
    <property type="match status" value="1"/>
</dbReference>
<keyword evidence="2" id="KW-0472">Membrane</keyword>
<dbReference type="Pfam" id="PF09992">
    <property type="entry name" value="NAGPA"/>
    <property type="match status" value="1"/>
</dbReference>
<evidence type="ECO:0000313" key="5">
    <source>
        <dbReference type="Proteomes" id="UP000184035"/>
    </source>
</evidence>
<keyword evidence="5" id="KW-1185">Reference proteome</keyword>
<dbReference type="OrthoDB" id="9809781at2"/>
<keyword evidence="2" id="KW-1133">Transmembrane helix</keyword>
<evidence type="ECO:0000256" key="2">
    <source>
        <dbReference type="SAM" id="Phobius"/>
    </source>
</evidence>
<dbReference type="RefSeq" id="WP_072897844.1">
    <property type="nucleotide sequence ID" value="NZ_FQVM01000046.1"/>
</dbReference>
<dbReference type="EMBL" id="FQVM01000046">
    <property type="protein sequence ID" value="SHF17009.1"/>
    <property type="molecule type" value="Genomic_DNA"/>
</dbReference>
<feature type="domain" description="Phosphodiester glycosidase" evidence="3">
    <location>
        <begin position="156"/>
        <end position="344"/>
    </location>
</feature>
<gene>
    <name evidence="4" type="ORF">SAMN05443638_1467</name>
</gene>
<evidence type="ECO:0000256" key="1">
    <source>
        <dbReference type="SAM" id="MobiDB-lite"/>
    </source>
</evidence>
<dbReference type="InterPro" id="IPR018711">
    <property type="entry name" value="NAGPA"/>
</dbReference>
<protein>
    <submittedName>
        <fullName evidence="4">Exopolysaccharide biosynthesis protein</fullName>
    </submittedName>
</protein>
<sequence length="345" mass="38267">MKIFNKKNNKKKRFSLKTFCAFIIFEFLFTIITAPFILLYGPFERAKKVYVGAAMTTLSHQWLATTFLSQDKIDEILNSNRSKDIKDNNLETNKNIESTITLPIKKDDTMELFSFENFKYKGYYLVVNDPKRITVGYSKNLGKEGQTTSEMAKEFGAVAGINGGAFHDESSSSGDRKNQWNGNGGNPRGFIISDSKVIFNDVAKKEKSEVFAMTKEGKMLVGKYTLDELISKNVTDAVTFTPTLVKNGLPVKNLPDWGIAPRTAIGQRSDSAIVLMVIEGRSLSDMKAGASLEELQQLLIKYGHVVNGINLDGGRSSTLYLNGKVINKLSSNIGERALPSSILVK</sequence>
<feature type="compositionally biased region" description="Basic and acidic residues" evidence="1">
    <location>
        <begin position="166"/>
        <end position="178"/>
    </location>
</feature>
<feature type="transmembrane region" description="Helical" evidence="2">
    <location>
        <begin position="21"/>
        <end position="41"/>
    </location>
</feature>
<accession>A0A1M4ZG43</accession>
<dbReference type="AlphaFoldDB" id="A0A1M4ZG43"/>
<keyword evidence="2" id="KW-0812">Transmembrane</keyword>
<organism evidence="4 5">
    <name type="scientific">Clostridium fallax</name>
    <dbReference type="NCBI Taxonomy" id="1533"/>
    <lineage>
        <taxon>Bacteria</taxon>
        <taxon>Bacillati</taxon>
        <taxon>Bacillota</taxon>
        <taxon>Clostridia</taxon>
        <taxon>Eubacteriales</taxon>
        <taxon>Clostridiaceae</taxon>
        <taxon>Clostridium</taxon>
    </lineage>
</organism>
<evidence type="ECO:0000259" key="3">
    <source>
        <dbReference type="Pfam" id="PF09992"/>
    </source>
</evidence>
<proteinExistence type="predicted"/>
<dbReference type="Proteomes" id="UP000184035">
    <property type="component" value="Unassembled WGS sequence"/>
</dbReference>